<dbReference type="Pfam" id="PF02900">
    <property type="entry name" value="LigB"/>
    <property type="match status" value="1"/>
</dbReference>
<dbReference type="EMBL" id="JBHRSM010000013">
    <property type="protein sequence ID" value="MFC3085827.1"/>
    <property type="molecule type" value="Genomic_DNA"/>
</dbReference>
<evidence type="ECO:0000313" key="7">
    <source>
        <dbReference type="EMBL" id="MFC3085827.1"/>
    </source>
</evidence>
<keyword evidence="5 7" id="KW-0560">Oxidoreductase</keyword>
<keyword evidence="8" id="KW-1185">Reference proteome</keyword>
<dbReference type="GO" id="GO:0051213">
    <property type="term" value="F:dioxygenase activity"/>
    <property type="evidence" value="ECO:0007669"/>
    <property type="project" value="UniProtKB-KW"/>
</dbReference>
<dbReference type="PIRSF" id="PIRSF006157">
    <property type="entry name" value="Doxgns_DODA"/>
    <property type="match status" value="1"/>
</dbReference>
<keyword evidence="3" id="KW-0479">Metal-binding</keyword>
<comment type="similarity">
    <text evidence="2">Belongs to the DODA-type extradiol aromatic ring-opening dioxygenase family.</text>
</comment>
<gene>
    <name evidence="7" type="ORF">ACFOD6_07170</name>
</gene>
<dbReference type="PANTHER" id="PTHR30096">
    <property type="entry name" value="4,5-DOPA DIOXYGENASE EXTRADIOL-LIKE PROTEIN"/>
    <property type="match status" value="1"/>
</dbReference>
<proteinExistence type="inferred from homology"/>
<reference evidence="8" key="1">
    <citation type="journal article" date="2019" name="Int. J. Syst. Evol. Microbiol.">
        <title>The Global Catalogue of Microorganisms (GCM) 10K type strain sequencing project: providing services to taxonomists for standard genome sequencing and annotation.</title>
        <authorList>
            <consortium name="The Broad Institute Genomics Platform"/>
            <consortium name="The Broad Institute Genome Sequencing Center for Infectious Disease"/>
            <person name="Wu L."/>
            <person name="Ma J."/>
        </authorList>
    </citation>
    <scope>NUCLEOTIDE SEQUENCE [LARGE SCALE GENOMIC DNA]</scope>
    <source>
        <strain evidence="8">KCTC 62102</strain>
    </source>
</reference>
<evidence type="ECO:0000256" key="5">
    <source>
        <dbReference type="ARBA" id="ARBA00023002"/>
    </source>
</evidence>
<keyword evidence="4" id="KW-0862">Zinc</keyword>
<organism evidence="7 8">
    <name type="scientific">Tabrizicola soli</name>
    <dbReference type="NCBI Taxonomy" id="2185115"/>
    <lineage>
        <taxon>Bacteria</taxon>
        <taxon>Pseudomonadati</taxon>
        <taxon>Pseudomonadota</taxon>
        <taxon>Alphaproteobacteria</taxon>
        <taxon>Rhodobacterales</taxon>
        <taxon>Paracoccaceae</taxon>
        <taxon>Tabrizicola</taxon>
    </lineage>
</organism>
<name>A0ABV7DTJ8_9RHOB</name>
<evidence type="ECO:0000256" key="2">
    <source>
        <dbReference type="ARBA" id="ARBA00007581"/>
    </source>
</evidence>
<evidence type="ECO:0000259" key="6">
    <source>
        <dbReference type="Pfam" id="PF02900"/>
    </source>
</evidence>
<dbReference type="InterPro" id="IPR014436">
    <property type="entry name" value="Extradiol_dOase_DODA"/>
</dbReference>
<feature type="domain" description="Extradiol ring-cleavage dioxygenase class III enzyme subunit B" evidence="6">
    <location>
        <begin position="37"/>
        <end position="254"/>
    </location>
</feature>
<evidence type="ECO:0000256" key="1">
    <source>
        <dbReference type="ARBA" id="ARBA00001947"/>
    </source>
</evidence>
<dbReference type="InterPro" id="IPR004183">
    <property type="entry name" value="Xdiol_dOase_suB"/>
</dbReference>
<dbReference type="Gene3D" id="3.40.830.10">
    <property type="entry name" value="LigB-like"/>
    <property type="match status" value="1"/>
</dbReference>
<protein>
    <submittedName>
        <fullName evidence="7">DODA-type extradiol aromatic ring-opening family dioxygenase</fullName>
        <ecNumber evidence="7">1.13.-.-</ecNumber>
    </submittedName>
</protein>
<dbReference type="EC" id="1.13.-.-" evidence="7"/>
<comment type="caution">
    <text evidence="7">The sequence shown here is derived from an EMBL/GenBank/DDBJ whole genome shotgun (WGS) entry which is preliminary data.</text>
</comment>
<dbReference type="SUPFAM" id="SSF53213">
    <property type="entry name" value="LigB-like"/>
    <property type="match status" value="1"/>
</dbReference>
<keyword evidence="7" id="KW-0223">Dioxygenase</keyword>
<sequence length="258" mass="27127">MTLPSLFIGHGAPDLPYSDTPARAFTESLGASFPGLRAILVVSAHWEAARPTIGTAATPETIHDFGGFDDRLFSLTYPARTDRAVIAEVAAALEAAGIAHEADPRRGYDHGVWIPLLLAFPKAEVPVIQLSLRRGGSATEHLALGHALAPLRDKGVLILGSGATVHNLRAIAREGTPAPDWARDFDDRVVAAVEAGDTAALLQFPMAMEGARTAHPTPEHFMPLFVAMGAGGGKGRALHRSFSWGSIGMTSLAFGEAA</sequence>
<dbReference type="RefSeq" id="WP_197643268.1">
    <property type="nucleotide sequence ID" value="NZ_JAEACP010000008.1"/>
</dbReference>
<evidence type="ECO:0000313" key="8">
    <source>
        <dbReference type="Proteomes" id="UP001595445"/>
    </source>
</evidence>
<dbReference type="Proteomes" id="UP001595445">
    <property type="component" value="Unassembled WGS sequence"/>
</dbReference>
<evidence type="ECO:0000256" key="3">
    <source>
        <dbReference type="ARBA" id="ARBA00022723"/>
    </source>
</evidence>
<evidence type="ECO:0000256" key="4">
    <source>
        <dbReference type="ARBA" id="ARBA00022833"/>
    </source>
</evidence>
<comment type="cofactor">
    <cofactor evidence="1">
        <name>Zn(2+)</name>
        <dbReference type="ChEBI" id="CHEBI:29105"/>
    </cofactor>
</comment>
<dbReference type="PANTHER" id="PTHR30096:SF0">
    <property type="entry name" value="4,5-DOPA DIOXYGENASE EXTRADIOL-LIKE PROTEIN"/>
    <property type="match status" value="1"/>
</dbReference>
<dbReference type="CDD" id="cd07363">
    <property type="entry name" value="45_DOPA_Dioxygenase"/>
    <property type="match status" value="1"/>
</dbReference>
<accession>A0ABV7DTJ8</accession>